<sequence length="434" mass="48315">MLDLSQYAAENGIKYFMISYTDLFGGQRAKLVPAQAIAEMQQDGAGFAGFATWLDLSPAHPDLFAVPDASSVIQLPWKREVAWVAADCVMNEAPLDQAPRVVLKKLVAAAAEEGLRVKTGVEPEFFLVSPDGSEISDGLDTAEKPCYDQQAVMRRYDVIAEICDYMLELGWKPYQNDHEDANGQFEMNWEYDDVLKTADKHSFFKFMVKSIAEKHGLRATFMPKPFQNLTGNGCHAHISVWDLDGKVNAFADNDMPFGLSAKGKHFLGGIMRHAEALAAITNPTVNSYKRINAPRTLSGATWAPNTVTWTGNNRTHMVRVPGPGRFELRLADGAVNPYLLQSVILAAGLSGLHNEADPGPHYDIDMYSEGHKVTDAPQLPLNLLDALRAFESDDELTGMLGKDFSRAYLKQKRLEWNSFCSHFSRWERQHTLDV</sequence>
<keyword evidence="3" id="KW-0436">Ligase</keyword>
<dbReference type="InterPro" id="IPR017536">
    <property type="entry name" value="Glutamine_synthetase_typeIII"/>
</dbReference>
<evidence type="ECO:0000256" key="4">
    <source>
        <dbReference type="ARBA" id="ARBA00022741"/>
    </source>
</evidence>
<dbReference type="InterPro" id="IPR014746">
    <property type="entry name" value="Gln_synth/guanido_kin_cat_dom"/>
</dbReference>
<dbReference type="EMBL" id="CP010803">
    <property type="protein sequence ID" value="AJY46272.1"/>
    <property type="molecule type" value="Genomic_DNA"/>
</dbReference>
<dbReference type="GO" id="GO:0005524">
    <property type="term" value="F:ATP binding"/>
    <property type="evidence" value="ECO:0007669"/>
    <property type="project" value="UniProtKB-KW"/>
</dbReference>
<comment type="similarity">
    <text evidence="8 9">Belongs to the glutamine synthetase family.</text>
</comment>
<dbReference type="GO" id="GO:0006542">
    <property type="term" value="P:glutamine biosynthetic process"/>
    <property type="evidence" value="ECO:0007669"/>
    <property type="project" value="InterPro"/>
</dbReference>
<dbReference type="PROSITE" id="PS51987">
    <property type="entry name" value="GS_CATALYTIC"/>
    <property type="match status" value="1"/>
</dbReference>
<dbReference type="InterPro" id="IPR008147">
    <property type="entry name" value="Gln_synt_N"/>
</dbReference>
<dbReference type="STRING" id="1486262.TM49_12285"/>
<keyword evidence="7" id="KW-0535">Nitrogen fixation</keyword>
<dbReference type="PANTHER" id="PTHR43785:SF14">
    <property type="entry name" value="GLUTAMINE SYNTHETASE"/>
    <property type="match status" value="1"/>
</dbReference>
<feature type="domain" description="GS catalytic" evidence="11">
    <location>
        <begin position="99"/>
        <end position="434"/>
    </location>
</feature>
<evidence type="ECO:0000256" key="1">
    <source>
        <dbReference type="ARBA" id="ARBA00001946"/>
    </source>
</evidence>
<proteinExistence type="inferred from homology"/>
<evidence type="ECO:0000256" key="2">
    <source>
        <dbReference type="ARBA" id="ARBA00003117"/>
    </source>
</evidence>
<dbReference type="PATRIC" id="fig|1486262.3.peg.2542"/>
<evidence type="ECO:0000256" key="7">
    <source>
        <dbReference type="ARBA" id="ARBA00023231"/>
    </source>
</evidence>
<keyword evidence="4" id="KW-0547">Nucleotide-binding</keyword>
<accession>A0A0D5LR78</accession>
<dbReference type="Proteomes" id="UP000032611">
    <property type="component" value="Chromosome"/>
</dbReference>
<evidence type="ECO:0000256" key="9">
    <source>
        <dbReference type="RuleBase" id="RU000384"/>
    </source>
</evidence>
<evidence type="ECO:0000256" key="5">
    <source>
        <dbReference type="ARBA" id="ARBA00022840"/>
    </source>
</evidence>
<feature type="domain" description="GS beta-grasp" evidence="10">
    <location>
        <begin position="11"/>
        <end position="93"/>
    </location>
</feature>
<dbReference type="SUPFAM" id="SSF55931">
    <property type="entry name" value="Glutamine synthetase/guanido kinase"/>
    <property type="match status" value="1"/>
</dbReference>
<comment type="function">
    <text evidence="2">Catalyzes the ATP-dependent biosynthesis of glutamine from glutamate and ammonia.</text>
</comment>
<dbReference type="InterPro" id="IPR008146">
    <property type="entry name" value="Gln_synth_cat_dom"/>
</dbReference>
<dbReference type="KEGG" id="mey:TM49_12285"/>
<dbReference type="PROSITE" id="PS00181">
    <property type="entry name" value="GLNA_ATP"/>
    <property type="match status" value="1"/>
</dbReference>
<dbReference type="HOGENOM" id="CLU_017290_1_3_5"/>
<evidence type="ECO:0000256" key="8">
    <source>
        <dbReference type="PROSITE-ProRule" id="PRU01330"/>
    </source>
</evidence>
<reference evidence="12 13" key="1">
    <citation type="journal article" date="2015" name="Genome Announc.">
        <title>Complete genome sequence of Martelella endophytica YC6887, which has antifungal activity associated with a halophyte.</title>
        <authorList>
            <person name="Khan A."/>
            <person name="Khan H."/>
            <person name="Chung E.J."/>
            <person name="Hossain M.T."/>
            <person name="Chung Y.R."/>
        </authorList>
    </citation>
    <scope>NUCLEOTIDE SEQUENCE [LARGE SCALE GENOMIC DNA]</scope>
    <source>
        <strain evidence="12">YC6887</strain>
    </source>
</reference>
<organism evidence="12 13">
    <name type="scientific">Martelella endophytica</name>
    <dbReference type="NCBI Taxonomy" id="1486262"/>
    <lineage>
        <taxon>Bacteria</taxon>
        <taxon>Pseudomonadati</taxon>
        <taxon>Pseudomonadota</taxon>
        <taxon>Alphaproteobacteria</taxon>
        <taxon>Hyphomicrobiales</taxon>
        <taxon>Aurantimonadaceae</taxon>
        <taxon>Martelella</taxon>
    </lineage>
</organism>
<evidence type="ECO:0000259" key="10">
    <source>
        <dbReference type="PROSITE" id="PS51986"/>
    </source>
</evidence>
<evidence type="ECO:0000313" key="13">
    <source>
        <dbReference type="Proteomes" id="UP000032611"/>
    </source>
</evidence>
<evidence type="ECO:0000256" key="6">
    <source>
        <dbReference type="ARBA" id="ARBA00022842"/>
    </source>
</evidence>
<evidence type="ECO:0000256" key="3">
    <source>
        <dbReference type="ARBA" id="ARBA00022598"/>
    </source>
</evidence>
<keyword evidence="5" id="KW-0067">ATP-binding</keyword>
<keyword evidence="13" id="KW-1185">Reference proteome</keyword>
<dbReference type="RefSeq" id="WP_280136240.1">
    <property type="nucleotide sequence ID" value="NZ_CP010803.1"/>
</dbReference>
<dbReference type="GO" id="GO:0004356">
    <property type="term" value="F:glutamine synthetase activity"/>
    <property type="evidence" value="ECO:0007669"/>
    <property type="project" value="InterPro"/>
</dbReference>
<dbReference type="Pfam" id="PF00120">
    <property type="entry name" value="Gln-synt_C"/>
    <property type="match status" value="1"/>
</dbReference>
<evidence type="ECO:0000259" key="11">
    <source>
        <dbReference type="PROSITE" id="PS51987"/>
    </source>
</evidence>
<comment type="cofactor">
    <cofactor evidence="1">
        <name>Mg(2+)</name>
        <dbReference type="ChEBI" id="CHEBI:18420"/>
    </cofactor>
</comment>
<dbReference type="NCBIfam" id="TIGR03105">
    <property type="entry name" value="gln_synth_III"/>
    <property type="match status" value="1"/>
</dbReference>
<gene>
    <name evidence="12" type="ORF">TM49_12285</name>
</gene>
<name>A0A0D5LR78_MAREN</name>
<dbReference type="InterPro" id="IPR036651">
    <property type="entry name" value="Gln_synt_N_sf"/>
</dbReference>
<keyword evidence="6" id="KW-0460">Magnesium</keyword>
<evidence type="ECO:0000313" key="12">
    <source>
        <dbReference type="EMBL" id="AJY46272.1"/>
    </source>
</evidence>
<dbReference type="Gene3D" id="3.10.20.70">
    <property type="entry name" value="Glutamine synthetase, N-terminal domain"/>
    <property type="match status" value="1"/>
</dbReference>
<dbReference type="PROSITE" id="PS51986">
    <property type="entry name" value="GS_BETA_GRASP"/>
    <property type="match status" value="1"/>
</dbReference>
<dbReference type="SUPFAM" id="SSF54368">
    <property type="entry name" value="Glutamine synthetase, N-terminal domain"/>
    <property type="match status" value="1"/>
</dbReference>
<dbReference type="SMART" id="SM01230">
    <property type="entry name" value="Gln-synt_C"/>
    <property type="match status" value="1"/>
</dbReference>
<dbReference type="InterPro" id="IPR027303">
    <property type="entry name" value="Gln_synth_gly_rich_site"/>
</dbReference>
<dbReference type="AlphaFoldDB" id="A0A0D5LR78"/>
<dbReference type="Gene3D" id="3.30.590.10">
    <property type="entry name" value="Glutamine synthetase/guanido kinase, catalytic domain"/>
    <property type="match status" value="1"/>
</dbReference>
<protein>
    <submittedName>
        <fullName evidence="12">Glutamine synthetase</fullName>
    </submittedName>
</protein>
<dbReference type="PANTHER" id="PTHR43785">
    <property type="entry name" value="GAMMA-GLUTAMYLPUTRESCINE SYNTHETASE"/>
    <property type="match status" value="1"/>
</dbReference>